<dbReference type="Pfam" id="PF00903">
    <property type="entry name" value="Glyoxalase"/>
    <property type="match status" value="1"/>
</dbReference>
<dbReference type="EMBL" id="VLKF01000001">
    <property type="protein sequence ID" value="TWH74477.1"/>
    <property type="molecule type" value="Genomic_DNA"/>
</dbReference>
<dbReference type="Gene3D" id="3.30.720.110">
    <property type="match status" value="1"/>
</dbReference>
<evidence type="ECO:0000259" key="1">
    <source>
        <dbReference type="PROSITE" id="PS51819"/>
    </source>
</evidence>
<proteinExistence type="predicted"/>
<dbReference type="SUPFAM" id="SSF54593">
    <property type="entry name" value="Glyoxalase/Bleomycin resistance protein/Dihydroxybiphenyl dioxygenase"/>
    <property type="match status" value="1"/>
</dbReference>
<dbReference type="AlphaFoldDB" id="A0A562ITZ1"/>
<comment type="caution">
    <text evidence="2">The sequence shown here is derived from an EMBL/GenBank/DDBJ whole genome shotgun (WGS) entry which is preliminary data.</text>
</comment>
<protein>
    <submittedName>
        <fullName evidence="2">Putative glyoxalase superfamily protein PhnB</fullName>
    </submittedName>
</protein>
<evidence type="ECO:0000313" key="2">
    <source>
        <dbReference type="EMBL" id="TWH74477.1"/>
    </source>
</evidence>
<dbReference type="InterPro" id="IPR004360">
    <property type="entry name" value="Glyas_Fos-R_dOase_dom"/>
</dbReference>
<gene>
    <name evidence="2" type="ORF">JD78_03017</name>
</gene>
<dbReference type="InterPro" id="IPR037523">
    <property type="entry name" value="VOC_core"/>
</dbReference>
<accession>A0A562ITZ1</accession>
<organism evidence="2 3">
    <name type="scientific">Modestobacter roseus</name>
    <dbReference type="NCBI Taxonomy" id="1181884"/>
    <lineage>
        <taxon>Bacteria</taxon>
        <taxon>Bacillati</taxon>
        <taxon>Actinomycetota</taxon>
        <taxon>Actinomycetes</taxon>
        <taxon>Geodermatophilales</taxon>
        <taxon>Geodermatophilaceae</taxon>
        <taxon>Modestobacter</taxon>
    </lineage>
</organism>
<evidence type="ECO:0000313" key="3">
    <source>
        <dbReference type="Proteomes" id="UP000321490"/>
    </source>
</evidence>
<feature type="domain" description="VOC" evidence="1">
    <location>
        <begin position="13"/>
        <end position="137"/>
    </location>
</feature>
<dbReference type="Gene3D" id="3.30.720.120">
    <property type="match status" value="1"/>
</dbReference>
<dbReference type="PANTHER" id="PTHR34109">
    <property type="entry name" value="BNAUNNG04460D PROTEIN-RELATED"/>
    <property type="match status" value="1"/>
</dbReference>
<dbReference type="InterPro" id="IPR029068">
    <property type="entry name" value="Glyas_Bleomycin-R_OHBP_Dase"/>
</dbReference>
<reference evidence="2 3" key="1">
    <citation type="submission" date="2019-07" db="EMBL/GenBank/DDBJ databases">
        <title>R&amp;d 2014.</title>
        <authorList>
            <person name="Klenk H.-P."/>
        </authorList>
    </citation>
    <scope>NUCLEOTIDE SEQUENCE [LARGE SCALE GENOMIC DNA]</scope>
    <source>
        <strain evidence="2 3">DSM 45764</strain>
    </source>
</reference>
<dbReference type="PANTHER" id="PTHR34109:SF1">
    <property type="entry name" value="VOC DOMAIN-CONTAINING PROTEIN"/>
    <property type="match status" value="1"/>
</dbReference>
<dbReference type="Proteomes" id="UP000321490">
    <property type="component" value="Unassembled WGS sequence"/>
</dbReference>
<sequence>MTDMTIENGRPDGYTTLTPFLVCSPAARAIDFYCAVFGARVVSRMDAADGSVPHAELDLGLGRLQLGDPNGAYELVAPTAGPVSASTCVYVADVDAVTAAAIERGATLREAPATFVTGDRFASIIDPFGHRWAVMTRVEDVSPAEAERRLAEWAASGGV</sequence>
<name>A0A562ITZ1_9ACTN</name>
<dbReference type="PROSITE" id="PS51819">
    <property type="entry name" value="VOC"/>
    <property type="match status" value="1"/>
</dbReference>
<keyword evidence="3" id="KW-1185">Reference proteome</keyword>